<sequence>MKGQSPGSIFSKTFRPPALTVSLSALLLSTLLVACGGGGGDSAPTTPVTPTITYLAAPAVSPAGGATDISVSTSISADFSEALDPASAATAMILKNSGGAVIPAEVVCLGSTLTSFPASSLAYGETYTVTIGTGLKGMSGDHLELPKTWSFTTVSASPGDPLTYFPTDNGRTWEFTGTINTSPFVNTLTISGTDVVNGITVDVYTESNRDDDGLTMKTYRLKDGDGLWYYGTDDPADTLTPLLAPYREMVFPLTPGAGQMILAKTGIDYGQDEDGDGINETCDVAISTLMEKFEDLSLPAGNFTATAKINTLTQIEITLSRDGSAFVVQEWNSKWYAPGIGPVKRDSLFSTPLGITRVIEELSAFTAP</sequence>
<dbReference type="PATRIC" id="fig|1603606.3.peg.2710"/>
<accession>A0A0M4DJH4</accession>
<dbReference type="Gene3D" id="2.60.40.1220">
    <property type="match status" value="1"/>
</dbReference>
<organism evidence="3 4">
    <name type="scientific">Desulfuromonas soudanensis</name>
    <dbReference type="NCBI Taxonomy" id="1603606"/>
    <lineage>
        <taxon>Bacteria</taxon>
        <taxon>Pseudomonadati</taxon>
        <taxon>Thermodesulfobacteriota</taxon>
        <taxon>Desulfuromonadia</taxon>
        <taxon>Desulfuromonadales</taxon>
        <taxon>Desulfuromonadaceae</taxon>
        <taxon>Desulfuromonas</taxon>
    </lineage>
</organism>
<dbReference type="InterPro" id="IPR014755">
    <property type="entry name" value="Cu-Rt/internalin_Ig-like"/>
</dbReference>
<dbReference type="STRING" id="1603606.DSOUD_2504"/>
<dbReference type="RefSeq" id="WP_053551282.1">
    <property type="nucleotide sequence ID" value="NZ_CP010802.1"/>
</dbReference>
<protein>
    <recommendedName>
        <fullName evidence="2">SbsA Ig-like domain-containing protein</fullName>
    </recommendedName>
</protein>
<proteinExistence type="predicted"/>
<evidence type="ECO:0000313" key="4">
    <source>
        <dbReference type="Proteomes" id="UP000057158"/>
    </source>
</evidence>
<gene>
    <name evidence="3" type="ORF">DSOUD_2504</name>
</gene>
<dbReference type="OrthoDB" id="9809781at2"/>
<dbReference type="Proteomes" id="UP000057158">
    <property type="component" value="Chromosome"/>
</dbReference>
<evidence type="ECO:0000313" key="3">
    <source>
        <dbReference type="EMBL" id="ALC17257.1"/>
    </source>
</evidence>
<dbReference type="KEGG" id="des:DSOUD_2504"/>
<dbReference type="PROSITE" id="PS51257">
    <property type="entry name" value="PROKAR_LIPOPROTEIN"/>
    <property type="match status" value="1"/>
</dbReference>
<name>A0A0M4DJH4_9BACT</name>
<dbReference type="Pfam" id="PF13205">
    <property type="entry name" value="Big_5"/>
    <property type="match status" value="1"/>
</dbReference>
<dbReference type="AlphaFoldDB" id="A0A0M4DJH4"/>
<evidence type="ECO:0000256" key="1">
    <source>
        <dbReference type="ARBA" id="ARBA00022729"/>
    </source>
</evidence>
<feature type="domain" description="SbsA Ig-like" evidence="2">
    <location>
        <begin position="59"/>
        <end position="153"/>
    </location>
</feature>
<dbReference type="InterPro" id="IPR032812">
    <property type="entry name" value="SbsA_Ig"/>
</dbReference>
<dbReference type="Gene3D" id="2.40.360.20">
    <property type="match status" value="1"/>
</dbReference>
<evidence type="ECO:0000259" key="2">
    <source>
        <dbReference type="Pfam" id="PF13205"/>
    </source>
</evidence>
<reference evidence="3 4" key="1">
    <citation type="submission" date="2015-07" db="EMBL/GenBank/DDBJ databases">
        <title>Isolation and Genomic Characterization of a Novel Halophilic Metal-Reducing Deltaproteobacterium from the Deep Subsurface.</title>
        <authorList>
            <person name="Badalamenti J.P."/>
            <person name="Summers Z.M."/>
            <person name="Gralnick J.A."/>
            <person name="Bond D.R."/>
        </authorList>
    </citation>
    <scope>NUCLEOTIDE SEQUENCE [LARGE SCALE GENOMIC DNA]</scope>
    <source>
        <strain evidence="3 4">WTL</strain>
    </source>
</reference>
<keyword evidence="4" id="KW-1185">Reference proteome</keyword>
<keyword evidence="1" id="KW-0732">Signal</keyword>
<dbReference type="EMBL" id="CP010802">
    <property type="protein sequence ID" value="ALC17257.1"/>
    <property type="molecule type" value="Genomic_DNA"/>
</dbReference>